<dbReference type="Gene3D" id="1.10.10.60">
    <property type="entry name" value="Homeodomain-like"/>
    <property type="match status" value="1"/>
</dbReference>
<name>A0A8S5VC59_9CAUD</name>
<feature type="domain" description="Helix-turn-helix" evidence="1">
    <location>
        <begin position="7"/>
        <end position="55"/>
    </location>
</feature>
<reference evidence="2" key="1">
    <citation type="journal article" date="2021" name="Proc. Natl. Acad. Sci. U.S.A.">
        <title>A Catalog of Tens of Thousands of Viruses from Human Metagenomes Reveals Hidden Associations with Chronic Diseases.</title>
        <authorList>
            <person name="Tisza M.J."/>
            <person name="Buck C.B."/>
        </authorList>
    </citation>
    <scope>NUCLEOTIDE SEQUENCE</scope>
    <source>
        <strain evidence="2">Ctyg07</strain>
    </source>
</reference>
<accession>A0A8S5VC59</accession>
<evidence type="ECO:0000259" key="1">
    <source>
        <dbReference type="Pfam" id="PF12728"/>
    </source>
</evidence>
<protein>
    <submittedName>
        <fullName evidence="2">Helix-turn-helix domain protein</fullName>
    </submittedName>
</protein>
<dbReference type="InterPro" id="IPR009061">
    <property type="entry name" value="DNA-bd_dom_put_sf"/>
</dbReference>
<proteinExistence type="predicted"/>
<sequence>MKTIPGYLTKNEAAHMLGITRRTLDRHIQKHKVPTFRFLGNPTIYVQEHDIKKFFTPIRKAN</sequence>
<dbReference type="SUPFAM" id="SSF46955">
    <property type="entry name" value="Putative DNA-binding domain"/>
    <property type="match status" value="1"/>
</dbReference>
<dbReference type="InterPro" id="IPR041657">
    <property type="entry name" value="HTH_17"/>
</dbReference>
<evidence type="ECO:0000313" key="2">
    <source>
        <dbReference type="EMBL" id="DAG04362.1"/>
    </source>
</evidence>
<organism evidence="2">
    <name type="scientific">Siphoviridae sp. ctyg07</name>
    <dbReference type="NCBI Taxonomy" id="2825747"/>
    <lineage>
        <taxon>Viruses</taxon>
        <taxon>Duplodnaviria</taxon>
        <taxon>Heunggongvirae</taxon>
        <taxon>Uroviricota</taxon>
        <taxon>Caudoviricetes</taxon>
    </lineage>
</organism>
<dbReference type="Pfam" id="PF12728">
    <property type="entry name" value="HTH_17"/>
    <property type="match status" value="1"/>
</dbReference>
<dbReference type="EMBL" id="BK016243">
    <property type="protein sequence ID" value="DAG04362.1"/>
    <property type="molecule type" value="Genomic_DNA"/>
</dbReference>